<dbReference type="HOGENOM" id="CLU_018544_12_4_1"/>
<dbReference type="STRING" id="946122.A0A0C2SV52"/>
<dbReference type="OrthoDB" id="2269034at2759"/>
<dbReference type="InterPro" id="IPR032675">
    <property type="entry name" value="LRR_dom_sf"/>
</dbReference>
<name>A0A0C2SV52_AMAMK</name>
<organism evidence="1 2">
    <name type="scientific">Amanita muscaria (strain Koide BX008)</name>
    <dbReference type="NCBI Taxonomy" id="946122"/>
    <lineage>
        <taxon>Eukaryota</taxon>
        <taxon>Fungi</taxon>
        <taxon>Dikarya</taxon>
        <taxon>Basidiomycota</taxon>
        <taxon>Agaricomycotina</taxon>
        <taxon>Agaricomycetes</taxon>
        <taxon>Agaricomycetidae</taxon>
        <taxon>Agaricales</taxon>
        <taxon>Pluteineae</taxon>
        <taxon>Amanitaceae</taxon>
        <taxon>Amanita</taxon>
    </lineage>
</organism>
<evidence type="ECO:0000313" key="1">
    <source>
        <dbReference type="EMBL" id="KIL67315.1"/>
    </source>
</evidence>
<dbReference type="InParanoid" id="A0A0C2SV52"/>
<keyword evidence="2" id="KW-1185">Reference proteome</keyword>
<reference evidence="1 2" key="1">
    <citation type="submission" date="2014-04" db="EMBL/GenBank/DDBJ databases">
        <title>Evolutionary Origins and Diversification of the Mycorrhizal Mutualists.</title>
        <authorList>
            <consortium name="DOE Joint Genome Institute"/>
            <consortium name="Mycorrhizal Genomics Consortium"/>
            <person name="Kohler A."/>
            <person name="Kuo A."/>
            <person name="Nagy L.G."/>
            <person name="Floudas D."/>
            <person name="Copeland A."/>
            <person name="Barry K.W."/>
            <person name="Cichocki N."/>
            <person name="Veneault-Fourrey C."/>
            <person name="LaButti K."/>
            <person name="Lindquist E.A."/>
            <person name="Lipzen A."/>
            <person name="Lundell T."/>
            <person name="Morin E."/>
            <person name="Murat C."/>
            <person name="Riley R."/>
            <person name="Ohm R."/>
            <person name="Sun H."/>
            <person name="Tunlid A."/>
            <person name="Henrissat B."/>
            <person name="Grigoriev I.V."/>
            <person name="Hibbett D.S."/>
            <person name="Martin F."/>
        </authorList>
    </citation>
    <scope>NUCLEOTIDE SEQUENCE [LARGE SCALE GENOMIC DNA]</scope>
    <source>
        <strain evidence="1 2">Koide BX008</strain>
    </source>
</reference>
<gene>
    <name evidence="1" type="ORF">M378DRAFT_22897</name>
</gene>
<proteinExistence type="predicted"/>
<dbReference type="EMBL" id="KN818232">
    <property type="protein sequence ID" value="KIL67315.1"/>
    <property type="molecule type" value="Genomic_DNA"/>
</dbReference>
<dbReference type="Proteomes" id="UP000054549">
    <property type="component" value="Unassembled WGS sequence"/>
</dbReference>
<protein>
    <submittedName>
        <fullName evidence="1">Uncharacterized protein</fullName>
    </submittedName>
</protein>
<dbReference type="AlphaFoldDB" id="A0A0C2SV52"/>
<dbReference type="Gene3D" id="3.80.10.10">
    <property type="entry name" value="Ribonuclease Inhibitor"/>
    <property type="match status" value="1"/>
</dbReference>
<evidence type="ECO:0000313" key="2">
    <source>
        <dbReference type="Proteomes" id="UP000054549"/>
    </source>
</evidence>
<accession>A0A0C2SV52</accession>
<sequence>MLNYTSSRSLSSSGYYDARLRRQQLYRAAKNGGRKHATRHKERHFPFHHLPSEIIAEIFVLCLPDSERFFNSIKSKDAAPLLLCNVSSSWRSLVLSIPRLWNKLCIRIENPKVDIDLATAMADSWIARSGELPLSLRLHCYGWNEKEKVTAMVQAHLNTFFRYASRWESVDITLFGCSPVSFPNFGPTPLLRKFSYSTSCRVSVPFPFTSCPLLSNITWPFSCFVASNRDPDIPWHQLTHINLKHIISAHQTLDILRTCQMLVEFNVEIDDDLSLEVRSRRKPVENQSLRSFQICVYIACPGLLESLILPALTDFSLYTDFDIHSYILPRSVHPQLLRLFTRSKCKLEKLSLENCGFNDAGILKCLKHDSCSSLTELEIVNDFDRPMFTDRVIRALTNKDGLSEGNNVLLPKLSCLSLEMCVSASPGILGLMIITRCLWWDKDNQLKSLSLTVRDDLDDIDEAFLKIAEESGLEVEITNMKCDTDSESTEDLYDTDDS</sequence>